<dbReference type="FunFam" id="1.10.287.1130:FF:000008">
    <property type="entry name" value="Cx9C motif-containing protein 4, mitochondrial"/>
    <property type="match status" value="1"/>
</dbReference>
<evidence type="ECO:0000256" key="7">
    <source>
        <dbReference type="PIRSR" id="PIRSR627179-50"/>
    </source>
</evidence>
<reference evidence="9" key="3">
    <citation type="submission" date="2017-01" db="EMBL/GenBank/DDBJ databases">
        <authorList>
            <person name="Mah S.A."/>
            <person name="Swanson W.J."/>
            <person name="Moy G.W."/>
            <person name="Vacquier V.D."/>
        </authorList>
    </citation>
    <scope>NUCLEOTIDE SEQUENCE [LARGE SCALE GENOMIC DNA]</scope>
    <source>
        <strain evidence="9">65</strain>
    </source>
</reference>
<dbReference type="OMA" id="YQEEKCQ"/>
<dbReference type="VEuPathDB" id="FungiDB:BON22_2440"/>
<proteinExistence type="inferred from homology"/>
<dbReference type="EMBL" id="MPUK01000004">
    <property type="protein sequence ID" value="ONH67438.1"/>
    <property type="molecule type" value="Genomic_DNA"/>
</dbReference>
<keyword evidence="5" id="KW-0496">Mitochondrion</keyword>
<evidence type="ECO:0000256" key="6">
    <source>
        <dbReference type="ARBA" id="ARBA00023157"/>
    </source>
</evidence>
<dbReference type="InterPro" id="IPR027179">
    <property type="entry name" value="CMC4"/>
</dbReference>
<keyword evidence="6 7" id="KW-1015">Disulfide bond</keyword>
<reference evidence="8" key="1">
    <citation type="journal article" date="2014" name="Genome Announc.">
        <title>Genome sequence of the yeast Cyberlindnera fabianii (Hansenula fabianii).</title>
        <authorList>
            <person name="Freel K.C."/>
            <person name="Sarilar V."/>
            <person name="Neuveglise C."/>
            <person name="Devillers H."/>
            <person name="Friedrich A."/>
            <person name="Schacherer J."/>
        </authorList>
    </citation>
    <scope>NUCLEOTIDE SEQUENCE</scope>
    <source>
        <strain evidence="8">YJS4271</strain>
    </source>
</reference>
<dbReference type="EMBL" id="LK052889">
    <property type="protein sequence ID" value="CDR40130.1"/>
    <property type="molecule type" value="Genomic_DNA"/>
</dbReference>
<evidence type="ECO:0000313" key="10">
    <source>
        <dbReference type="Proteomes" id="UP000189513"/>
    </source>
</evidence>
<evidence type="ECO:0000256" key="5">
    <source>
        <dbReference type="ARBA" id="ARBA00023128"/>
    </source>
</evidence>
<feature type="disulfide bond" evidence="7">
    <location>
        <begin position="37"/>
        <end position="53"/>
    </location>
</feature>
<evidence type="ECO:0000256" key="2">
    <source>
        <dbReference type="ARBA" id="ARBA00009858"/>
    </source>
</evidence>
<dbReference type="Pfam" id="PF08991">
    <property type="entry name" value="CMC4"/>
    <property type="match status" value="1"/>
</dbReference>
<evidence type="ECO:0000313" key="9">
    <source>
        <dbReference type="EMBL" id="ONH67438.1"/>
    </source>
</evidence>
<gene>
    <name evidence="9" type="ORF">BON22_2440</name>
    <name evidence="8" type="ORF">CYFA0S_04e04236g</name>
</gene>
<organism evidence="8">
    <name type="scientific">Cyberlindnera fabianii</name>
    <name type="common">Yeast</name>
    <name type="synonym">Hansenula fabianii</name>
    <dbReference type="NCBI Taxonomy" id="36022"/>
    <lineage>
        <taxon>Eukaryota</taxon>
        <taxon>Fungi</taxon>
        <taxon>Dikarya</taxon>
        <taxon>Ascomycota</taxon>
        <taxon>Saccharomycotina</taxon>
        <taxon>Saccharomycetes</taxon>
        <taxon>Phaffomycetales</taxon>
        <taxon>Phaffomycetaceae</taxon>
        <taxon>Cyberlindnera</taxon>
    </lineage>
</organism>
<sequence>MSDPCKAEACAIQDCLKQWNYNESRCTKVIDQLYACCTKFYNDNGESARSPCCPTPSLLELKIKQRKQEQLDAQLVHKRR</sequence>
<dbReference type="STRING" id="36022.A0A061ASI9"/>
<dbReference type="PANTHER" id="PTHR15590:SF0">
    <property type="entry name" value="CX9C MOTIF-CONTAINING PROTEIN 4"/>
    <property type="match status" value="1"/>
</dbReference>
<feature type="disulfide bond" evidence="7">
    <location>
        <begin position="15"/>
        <end position="26"/>
    </location>
</feature>
<protein>
    <recommendedName>
        <fullName evidence="3">Cx9C motif-containing protein 4, mitochondrial</fullName>
    </recommendedName>
</protein>
<reference evidence="10" key="2">
    <citation type="journal article" date="2017" name="Genome Announc.">
        <title>Genome sequences of Cyberlindnera fabianii 65, Pichia kudriavzevii 129, and Saccharomyces cerevisiae 131 isolated from fermented masau fruits in Zimbabwe.</title>
        <authorList>
            <person name="van Rijswijck I.M.H."/>
            <person name="Derks M.F.L."/>
            <person name="Abee T."/>
            <person name="de Ridder D."/>
            <person name="Smid E.J."/>
        </authorList>
    </citation>
    <scope>NUCLEOTIDE SEQUENCE [LARGE SCALE GENOMIC DNA]</scope>
    <source>
        <strain evidence="10">65</strain>
    </source>
</reference>
<evidence type="ECO:0000256" key="3">
    <source>
        <dbReference type="ARBA" id="ARBA00019406"/>
    </source>
</evidence>
<dbReference type="GO" id="GO:0005758">
    <property type="term" value="C:mitochondrial intermembrane space"/>
    <property type="evidence" value="ECO:0007669"/>
    <property type="project" value="UniProtKB-SubCell"/>
</dbReference>
<dbReference type="PANTHER" id="PTHR15590">
    <property type="entry name" value="CX9C MOTIF-CONTAINING PROTEIN 4"/>
    <property type="match status" value="1"/>
</dbReference>
<keyword evidence="10" id="KW-1185">Reference proteome</keyword>
<keyword evidence="4" id="KW-0677">Repeat</keyword>
<feature type="disulfide bond" evidence="7">
    <location>
        <begin position="5"/>
        <end position="36"/>
    </location>
</feature>
<evidence type="ECO:0000256" key="1">
    <source>
        <dbReference type="ARBA" id="ARBA00004569"/>
    </source>
</evidence>
<dbReference type="SUPFAM" id="SSF47072">
    <property type="entry name" value="Cysteine alpha-hairpin motif"/>
    <property type="match status" value="1"/>
</dbReference>
<dbReference type="Proteomes" id="UP000189513">
    <property type="component" value="Unassembled WGS sequence"/>
</dbReference>
<dbReference type="OrthoDB" id="13601at2759"/>
<comment type="similarity">
    <text evidence="2">Belongs to the CMC4 family.</text>
</comment>
<dbReference type="AlphaFoldDB" id="A0A061ASI9"/>
<dbReference type="InterPro" id="IPR009069">
    <property type="entry name" value="Cys_alpha_HP_mot_SF"/>
</dbReference>
<comment type="subcellular location">
    <subcellularLocation>
        <location evidence="1">Mitochondrion intermembrane space</location>
    </subcellularLocation>
</comment>
<evidence type="ECO:0000256" key="4">
    <source>
        <dbReference type="ARBA" id="ARBA00022737"/>
    </source>
</evidence>
<accession>A0A061ASI9</accession>
<dbReference type="PROSITE" id="PS51808">
    <property type="entry name" value="CHCH"/>
    <property type="match status" value="1"/>
</dbReference>
<name>A0A061ASI9_CYBFA</name>
<evidence type="ECO:0000313" key="8">
    <source>
        <dbReference type="EMBL" id="CDR40130.1"/>
    </source>
</evidence>
<dbReference type="Gene3D" id="1.10.287.1130">
    <property type="entry name" value="CytochromE C oxidase copper chaperone"/>
    <property type="match status" value="1"/>
</dbReference>